<proteinExistence type="predicted"/>
<gene>
    <name evidence="9" type="ORF">MMA15_24895</name>
</gene>
<feature type="chain" id="PRO_5045758879" evidence="7">
    <location>
        <begin position="28"/>
        <end position="137"/>
    </location>
</feature>
<evidence type="ECO:0000259" key="8">
    <source>
        <dbReference type="PROSITE" id="PS50847"/>
    </source>
</evidence>
<keyword evidence="10" id="KW-1185">Reference proteome</keyword>
<feature type="compositionally biased region" description="Basic and acidic residues" evidence="5">
    <location>
        <begin position="77"/>
        <end position="89"/>
    </location>
</feature>
<protein>
    <submittedName>
        <fullName evidence="9">Excalibur calcium-binding domain-containing protein</fullName>
    </submittedName>
</protein>
<dbReference type="Pfam" id="PF05901">
    <property type="entry name" value="Excalibur"/>
    <property type="match status" value="1"/>
</dbReference>
<evidence type="ECO:0000256" key="7">
    <source>
        <dbReference type="SAM" id="SignalP"/>
    </source>
</evidence>
<evidence type="ECO:0000256" key="1">
    <source>
        <dbReference type="ARBA" id="ARBA00022512"/>
    </source>
</evidence>
<keyword evidence="6" id="KW-0472">Membrane</keyword>
<evidence type="ECO:0000256" key="2">
    <source>
        <dbReference type="ARBA" id="ARBA00022525"/>
    </source>
</evidence>
<name>A0ABS9T4P1_9ACTN</name>
<keyword evidence="4" id="KW-0572">Peptidoglycan-anchor</keyword>
<comment type="caution">
    <text evidence="9">The sequence shown here is derived from an EMBL/GenBank/DDBJ whole genome shotgun (WGS) entry which is preliminary data.</text>
</comment>
<dbReference type="NCBIfam" id="TIGR01167">
    <property type="entry name" value="LPXTG_anchor"/>
    <property type="match status" value="1"/>
</dbReference>
<keyword evidence="1" id="KW-0134">Cell wall</keyword>
<feature type="transmembrane region" description="Helical" evidence="6">
    <location>
        <begin position="111"/>
        <end position="130"/>
    </location>
</feature>
<organism evidence="9 10">
    <name type="scientific">Streptomyces marispadix</name>
    <dbReference type="NCBI Taxonomy" id="2922868"/>
    <lineage>
        <taxon>Bacteria</taxon>
        <taxon>Bacillati</taxon>
        <taxon>Actinomycetota</taxon>
        <taxon>Actinomycetes</taxon>
        <taxon>Kitasatosporales</taxon>
        <taxon>Streptomycetaceae</taxon>
        <taxon>Streptomyces</taxon>
    </lineage>
</organism>
<dbReference type="EMBL" id="JAKWJU010000002">
    <property type="protein sequence ID" value="MCH6163514.1"/>
    <property type="molecule type" value="Genomic_DNA"/>
</dbReference>
<evidence type="ECO:0000256" key="5">
    <source>
        <dbReference type="SAM" id="MobiDB-lite"/>
    </source>
</evidence>
<evidence type="ECO:0000313" key="10">
    <source>
        <dbReference type="Proteomes" id="UP001166784"/>
    </source>
</evidence>
<evidence type="ECO:0000256" key="4">
    <source>
        <dbReference type="ARBA" id="ARBA00023088"/>
    </source>
</evidence>
<reference evidence="9" key="1">
    <citation type="submission" date="2022-03" db="EMBL/GenBank/DDBJ databases">
        <authorList>
            <person name="Santos J.D.N."/>
            <person name="Kallscheuer N."/>
            <person name="Jogler C."/>
            <person name="Lage O.M."/>
        </authorList>
    </citation>
    <scope>NUCLEOTIDE SEQUENCE</scope>
    <source>
        <strain evidence="9">M600PL45_2</strain>
    </source>
</reference>
<dbReference type="RefSeq" id="WP_241062401.1">
    <property type="nucleotide sequence ID" value="NZ_JAKWJU010000002.1"/>
</dbReference>
<feature type="signal peptide" evidence="7">
    <location>
        <begin position="1"/>
        <end position="27"/>
    </location>
</feature>
<dbReference type="SMART" id="SM00894">
    <property type="entry name" value="Excalibur"/>
    <property type="match status" value="1"/>
</dbReference>
<accession>A0ABS9T4P1</accession>
<evidence type="ECO:0000313" key="9">
    <source>
        <dbReference type="EMBL" id="MCH6163514.1"/>
    </source>
</evidence>
<dbReference type="PROSITE" id="PS50847">
    <property type="entry name" value="GRAM_POS_ANCHORING"/>
    <property type="match status" value="1"/>
</dbReference>
<feature type="compositionally biased region" description="Basic and acidic residues" evidence="5">
    <location>
        <begin position="51"/>
        <end position="64"/>
    </location>
</feature>
<dbReference type="NCBIfam" id="NF041528">
    <property type="entry name" value="strep_LAETG"/>
    <property type="match status" value="1"/>
</dbReference>
<evidence type="ECO:0000256" key="3">
    <source>
        <dbReference type="ARBA" id="ARBA00022729"/>
    </source>
</evidence>
<evidence type="ECO:0000256" key="6">
    <source>
        <dbReference type="SAM" id="Phobius"/>
    </source>
</evidence>
<reference evidence="9" key="2">
    <citation type="journal article" date="2023" name="Int. J. Syst. Evol. Microbiol.">
        <title>Streptomyces marispadix sp. nov., isolated from marine beach sediment of the Northern Coast of Portugal.</title>
        <authorList>
            <person name="dos Santos J.D.N."/>
            <person name="Vitorino I.R."/>
            <person name="Kallscheuer N."/>
            <person name="Srivastava A."/>
            <person name="Krautwurst S."/>
            <person name="Marz M."/>
            <person name="Jogler C."/>
            <person name="Lobo Da Cunha A."/>
            <person name="Catita J."/>
            <person name="Goncalves H."/>
            <person name="Gonzalez I."/>
            <person name="Reyes F."/>
            <person name="Lage O.M."/>
        </authorList>
    </citation>
    <scope>NUCLEOTIDE SEQUENCE</scope>
    <source>
        <strain evidence="9">M600PL45_2</strain>
    </source>
</reference>
<dbReference type="Proteomes" id="UP001166784">
    <property type="component" value="Unassembled WGS sequence"/>
</dbReference>
<feature type="domain" description="Gram-positive cocci surface proteins LPxTG" evidence="8">
    <location>
        <begin position="101"/>
        <end position="137"/>
    </location>
</feature>
<feature type="region of interest" description="Disordered" evidence="5">
    <location>
        <begin position="51"/>
        <end position="107"/>
    </location>
</feature>
<keyword evidence="6" id="KW-0812">Transmembrane</keyword>
<keyword evidence="6" id="KW-1133">Transmembrane helix</keyword>
<dbReference type="InterPro" id="IPR008613">
    <property type="entry name" value="Excalibur_Ca-bd_domain"/>
</dbReference>
<keyword evidence="3 7" id="KW-0732">Signal</keyword>
<dbReference type="InterPro" id="IPR019931">
    <property type="entry name" value="LPXTG_anchor"/>
</dbReference>
<keyword evidence="2" id="KW-0964">Secreted</keyword>
<sequence length="137" mass="13716">MKIRTSASALVAAGALGLALVPSVAVAHDGGHPFENCSAAYDAGYSNIRQGDEHYGKHLDRDGDGVGCDQPPADFVPAKDRDGDEDSGKPAKPAKQDGGGLAETGGDSTPYIAAAGGLVLVAGAGVLVATRSRRSAD</sequence>